<dbReference type="AlphaFoldDB" id="A0AAD7A9W3"/>
<gene>
    <name evidence="2" type="ORF">DFH08DRAFT_987201</name>
</gene>
<sequence>MFSSREKINLAEYIGTLHLAVNLAAQMIVALGVRVGESPSEDTRGTGLTDGQSILCCSCEEASNVVRYGFRFSGTFRAPGRPSVKIEICRRATQHYNGIQGEPAHWTDYRLNITWLWEHLDELKLYRTARVAWGSDGPKNLRSCDKAKHNRKTLNQSPSVIETDIAQSTITSRRRRFTALSRDLHVLISSHCGRRSSSRNIFTVQKPLPLVPALSALGYRKFYEIWKMRLECFYTTGTTISVTSATFDERWTESSIDITGMTQVLRLPETRFSPNAVPPARNTLRQTSTGAVVAHDLILRLGVEETAVHRGRAPKRIAPKPVRTPAAAFSEYLAFVGERSCPLSLPTRRMDPSVISQTDVRRNDTMRPVDQNRKPRADPLGSPGDKSGGRKESEYTEFAVFSQPKISQDLANVSRDNGPTVSGAPVCGDRIPTRTYLVNCNGTEHIKV</sequence>
<evidence type="ECO:0000313" key="2">
    <source>
        <dbReference type="EMBL" id="KAJ7353135.1"/>
    </source>
</evidence>
<protein>
    <submittedName>
        <fullName evidence="2">Uncharacterized protein</fullName>
    </submittedName>
</protein>
<accession>A0AAD7A9W3</accession>
<name>A0AAD7A9W3_9AGAR</name>
<keyword evidence="3" id="KW-1185">Reference proteome</keyword>
<comment type="caution">
    <text evidence="2">The sequence shown here is derived from an EMBL/GenBank/DDBJ whole genome shotgun (WGS) entry which is preliminary data.</text>
</comment>
<reference evidence="2" key="1">
    <citation type="submission" date="2023-03" db="EMBL/GenBank/DDBJ databases">
        <title>Massive genome expansion in bonnet fungi (Mycena s.s.) driven by repeated elements and novel gene families across ecological guilds.</title>
        <authorList>
            <consortium name="Lawrence Berkeley National Laboratory"/>
            <person name="Harder C.B."/>
            <person name="Miyauchi S."/>
            <person name="Viragh M."/>
            <person name="Kuo A."/>
            <person name="Thoen E."/>
            <person name="Andreopoulos B."/>
            <person name="Lu D."/>
            <person name="Skrede I."/>
            <person name="Drula E."/>
            <person name="Henrissat B."/>
            <person name="Morin E."/>
            <person name="Kohler A."/>
            <person name="Barry K."/>
            <person name="LaButti K."/>
            <person name="Morin E."/>
            <person name="Salamov A."/>
            <person name="Lipzen A."/>
            <person name="Mereny Z."/>
            <person name="Hegedus B."/>
            <person name="Baldrian P."/>
            <person name="Stursova M."/>
            <person name="Weitz H."/>
            <person name="Taylor A."/>
            <person name="Grigoriev I.V."/>
            <person name="Nagy L.G."/>
            <person name="Martin F."/>
            <person name="Kauserud H."/>
        </authorList>
    </citation>
    <scope>NUCLEOTIDE SEQUENCE</scope>
    <source>
        <strain evidence="2">CBHHK002</strain>
    </source>
</reference>
<proteinExistence type="predicted"/>
<dbReference type="Proteomes" id="UP001218218">
    <property type="component" value="Unassembled WGS sequence"/>
</dbReference>
<evidence type="ECO:0000313" key="3">
    <source>
        <dbReference type="Proteomes" id="UP001218218"/>
    </source>
</evidence>
<evidence type="ECO:0000256" key="1">
    <source>
        <dbReference type="SAM" id="MobiDB-lite"/>
    </source>
</evidence>
<feature type="compositionally biased region" description="Basic and acidic residues" evidence="1">
    <location>
        <begin position="359"/>
        <end position="377"/>
    </location>
</feature>
<organism evidence="2 3">
    <name type="scientific">Mycena albidolilacea</name>
    <dbReference type="NCBI Taxonomy" id="1033008"/>
    <lineage>
        <taxon>Eukaryota</taxon>
        <taxon>Fungi</taxon>
        <taxon>Dikarya</taxon>
        <taxon>Basidiomycota</taxon>
        <taxon>Agaricomycotina</taxon>
        <taxon>Agaricomycetes</taxon>
        <taxon>Agaricomycetidae</taxon>
        <taxon>Agaricales</taxon>
        <taxon>Marasmiineae</taxon>
        <taxon>Mycenaceae</taxon>
        <taxon>Mycena</taxon>
    </lineage>
</organism>
<dbReference type="EMBL" id="JARIHO010000011">
    <property type="protein sequence ID" value="KAJ7353135.1"/>
    <property type="molecule type" value="Genomic_DNA"/>
</dbReference>
<feature type="region of interest" description="Disordered" evidence="1">
    <location>
        <begin position="346"/>
        <end position="393"/>
    </location>
</feature>